<evidence type="ECO:0000256" key="1">
    <source>
        <dbReference type="ARBA" id="ARBA00007705"/>
    </source>
</evidence>
<evidence type="ECO:0000256" key="15">
    <source>
        <dbReference type="ARBA" id="ARBA00049244"/>
    </source>
</evidence>
<keyword evidence="8" id="KW-0540">Nuclease</keyword>
<keyword evidence="6 17" id="KW-0548">Nucleotidyltransferase</keyword>
<evidence type="ECO:0000259" key="18">
    <source>
        <dbReference type="SMART" id="SM00474"/>
    </source>
</evidence>
<reference evidence="22 23" key="1">
    <citation type="submission" date="2020-02" db="EMBL/GenBank/DDBJ databases">
        <title>Partial ammonium oxidation to N2 by heterotrophic bacteria.</title>
        <authorList>
            <person name="Wu M."/>
        </authorList>
    </citation>
    <scope>NUCLEOTIDE SEQUENCE [LARGE SCALE GENOMIC DNA]</scope>
    <source>
        <strain evidence="22 23">HO-1</strain>
    </source>
</reference>
<evidence type="ECO:0000313" key="23">
    <source>
        <dbReference type="Proteomes" id="UP000826050"/>
    </source>
</evidence>
<dbReference type="GO" id="GO:0003887">
    <property type="term" value="F:DNA-directed DNA polymerase activity"/>
    <property type="evidence" value="ECO:0007669"/>
    <property type="project" value="UniProtKB-EC"/>
</dbReference>
<feature type="domain" description="Exonuclease" evidence="20">
    <location>
        <begin position="330"/>
        <end position="497"/>
    </location>
</feature>
<dbReference type="InterPro" id="IPR020045">
    <property type="entry name" value="DNA_polI_H3TH"/>
</dbReference>
<dbReference type="InterPro" id="IPR002562">
    <property type="entry name" value="3'-5'_exonuclease_dom"/>
</dbReference>
<dbReference type="Proteomes" id="UP000826050">
    <property type="component" value="Chromosome"/>
</dbReference>
<evidence type="ECO:0000256" key="10">
    <source>
        <dbReference type="ARBA" id="ARBA00022801"/>
    </source>
</evidence>
<dbReference type="PROSITE" id="PS00447">
    <property type="entry name" value="DNA_POLYMERASE_A"/>
    <property type="match status" value="1"/>
</dbReference>
<evidence type="ECO:0000256" key="9">
    <source>
        <dbReference type="ARBA" id="ARBA00022763"/>
    </source>
</evidence>
<keyword evidence="14 17" id="KW-0234">DNA repair</keyword>
<keyword evidence="23" id="KW-1185">Reference proteome</keyword>
<evidence type="ECO:0000259" key="21">
    <source>
        <dbReference type="SMART" id="SM00482"/>
    </source>
</evidence>
<dbReference type="CDD" id="cd08637">
    <property type="entry name" value="DNA_pol_A_pol_I_C"/>
    <property type="match status" value="1"/>
</dbReference>
<dbReference type="InterPro" id="IPR001098">
    <property type="entry name" value="DNA-dir_DNA_pol_A_palm_dom"/>
</dbReference>
<dbReference type="SMART" id="SM00279">
    <property type="entry name" value="HhH2"/>
    <property type="match status" value="1"/>
</dbReference>
<evidence type="ECO:0000256" key="8">
    <source>
        <dbReference type="ARBA" id="ARBA00022722"/>
    </source>
</evidence>
<dbReference type="EMBL" id="CP049362">
    <property type="protein sequence ID" value="QXX78489.1"/>
    <property type="molecule type" value="Genomic_DNA"/>
</dbReference>
<dbReference type="EC" id="2.7.7.7" evidence="3 16"/>
<dbReference type="CDD" id="cd09898">
    <property type="entry name" value="H3TH_53EXO"/>
    <property type="match status" value="1"/>
</dbReference>
<evidence type="ECO:0000256" key="14">
    <source>
        <dbReference type="ARBA" id="ARBA00023204"/>
    </source>
</evidence>
<keyword evidence="9 17" id="KW-0227">DNA damage</keyword>
<dbReference type="Pfam" id="PF02739">
    <property type="entry name" value="5_3_exonuc_N"/>
    <property type="match status" value="1"/>
</dbReference>
<feature type="domain" description="DNA-directed DNA polymerase family A palm" evidence="21">
    <location>
        <begin position="664"/>
        <end position="869"/>
    </location>
</feature>
<sequence>MKKTLLLVDGSSYLYRAYHAMPDLRNAQGQPTGALYGVINMLRRLLQDYQADYMVCVFDAKGRTFRDDLYDQYKANRPSMPDDMAVQIEPLHRAVRAMGWHLICQSGVEADDIIGTLSRLAAENGIETVVSTGDKDLAQLVNEHVRLVNTMSNEKLDVDGVISKYGVRPDQIVDYLMLIGDTSDNVPGVPKVGPKTAAKWLGEYGSLDELLRHADKIKGVAGQNLRDFSANFEMTRQLVTVKLDCEVPGFTGDFEALEPEPRDKATLQDIYETYGFRTWLRELTQDPDRVPAQDSRVEAQTPQAPTELDYQTVTTKEQLSSLLSLLEKAQLVALDTETTSLDPLMARLVGLSVSVKAGQAFYVPVAHRGSLDLEQLDKDYVLQTLRPWLENAQAAKVLHNAKYDTHVLLNEKVHLRGIQDDTMLQAYVLQSHKRVSMDELALQWLGLKGTSYEDICGKGAKQIGFDEVEISVASHYACEDADYTLRLHQCLRPQLAQETGLERIYRLEVQASEVLTIVERNGVKIDVSTLARQSHELGQKMLELENKAYELADQPFNMNSPKQVGEILFGKLGIPVVRKTASGAPSTDEDVLTRLAQDYPLPQVLLEYRGLAKLKSTYTDKLPKMVNPDSGRVHTRYSQAAVITGRLASSDPNLQNIPVRTAEGRRVRAAFVSELGKVVSADYSQIELRVMAHVSGDANLQQVFEQGGDVHTATAAEIFGIQTQDVSSDQRRAAKAINFGLIYGMGEFGLASNLGITRDAARAYIDRYFARYPGVASYMTRIKAQAHEQGYVETVFGRRLWLPELKGAKGPRMAGAERAAINAPMQGTSADLIKMAMVAVQRWLEDNKLRTQMVMQVHDELVFDVPEDELDTLREHLPGLMCNVAKLDIPLVAEVGVGDNWEQAH</sequence>
<dbReference type="NCBIfam" id="NF004397">
    <property type="entry name" value="PRK05755.1"/>
    <property type="match status" value="1"/>
</dbReference>
<comment type="function">
    <text evidence="17">In addition to polymerase activity, this DNA polymerase exhibits 3'-5' and 5'-3' exonuclease activity.</text>
</comment>
<evidence type="ECO:0000256" key="3">
    <source>
        <dbReference type="ARBA" id="ARBA00012417"/>
    </source>
</evidence>
<dbReference type="CDD" id="cd06139">
    <property type="entry name" value="DNA_polA_I_Ecoli_like_exo"/>
    <property type="match status" value="1"/>
</dbReference>
<evidence type="ECO:0000256" key="11">
    <source>
        <dbReference type="ARBA" id="ARBA00022839"/>
    </source>
</evidence>
<keyword evidence="7 17" id="KW-0235">DNA replication</keyword>
<dbReference type="PANTHER" id="PTHR10133:SF27">
    <property type="entry name" value="DNA POLYMERASE NU"/>
    <property type="match status" value="1"/>
</dbReference>
<comment type="subunit">
    <text evidence="2">Single-chain monomer with multiple functions.</text>
</comment>
<evidence type="ECO:0000256" key="5">
    <source>
        <dbReference type="ARBA" id="ARBA00022679"/>
    </source>
</evidence>
<evidence type="ECO:0000256" key="6">
    <source>
        <dbReference type="ARBA" id="ARBA00022695"/>
    </source>
</evidence>
<evidence type="ECO:0000256" key="17">
    <source>
        <dbReference type="RuleBase" id="RU004460"/>
    </source>
</evidence>
<dbReference type="InterPro" id="IPR008918">
    <property type="entry name" value="HhH2"/>
</dbReference>
<dbReference type="InterPro" id="IPR018320">
    <property type="entry name" value="DNA_polymerase_1"/>
</dbReference>
<evidence type="ECO:0000313" key="22">
    <source>
        <dbReference type="EMBL" id="QXX78489.1"/>
    </source>
</evidence>
<comment type="similarity">
    <text evidence="1 17">Belongs to the DNA polymerase type-A family.</text>
</comment>
<feature type="domain" description="3'-5' exonuclease" evidence="18">
    <location>
        <begin position="310"/>
        <end position="496"/>
    </location>
</feature>
<dbReference type="SMART" id="SM00475">
    <property type="entry name" value="53EXOc"/>
    <property type="match status" value="1"/>
</dbReference>
<feature type="domain" description="5'-3' exonuclease" evidence="19">
    <location>
        <begin position="2"/>
        <end position="257"/>
    </location>
</feature>
<dbReference type="CDD" id="cd09859">
    <property type="entry name" value="PIN_53EXO"/>
    <property type="match status" value="1"/>
</dbReference>
<keyword evidence="12 17" id="KW-0239">DNA-directed DNA polymerase</keyword>
<dbReference type="RefSeq" id="WP_219235838.1">
    <property type="nucleotide sequence ID" value="NZ_CP049362.1"/>
</dbReference>
<protein>
    <recommendedName>
        <fullName evidence="4 16">DNA polymerase I</fullName>
        <ecNumber evidence="3 16">2.7.7.7</ecNumber>
    </recommendedName>
</protein>
<keyword evidence="5 17" id="KW-0808">Transferase</keyword>
<dbReference type="InterPro" id="IPR002298">
    <property type="entry name" value="DNA_polymerase_A"/>
</dbReference>
<keyword evidence="10 17" id="KW-0378">Hydrolase</keyword>
<evidence type="ECO:0000256" key="2">
    <source>
        <dbReference type="ARBA" id="ARBA00011541"/>
    </source>
</evidence>
<organism evidence="22 23">
    <name type="scientific">Alcaligenes ammonioxydans</name>
    <dbReference type="NCBI Taxonomy" id="2582914"/>
    <lineage>
        <taxon>Bacteria</taxon>
        <taxon>Pseudomonadati</taxon>
        <taxon>Pseudomonadota</taxon>
        <taxon>Betaproteobacteria</taxon>
        <taxon>Burkholderiales</taxon>
        <taxon>Alcaligenaceae</taxon>
        <taxon>Alcaligenes</taxon>
    </lineage>
</organism>
<dbReference type="InterPro" id="IPR013520">
    <property type="entry name" value="Ribonucl_H"/>
</dbReference>
<keyword evidence="11 17" id="KW-0269">Exonuclease</keyword>
<dbReference type="SMART" id="SM00482">
    <property type="entry name" value="POLAc"/>
    <property type="match status" value="1"/>
</dbReference>
<dbReference type="NCBIfam" id="TIGR00593">
    <property type="entry name" value="pola"/>
    <property type="match status" value="1"/>
</dbReference>
<dbReference type="Pfam" id="PF01367">
    <property type="entry name" value="5_3_exonuc"/>
    <property type="match status" value="1"/>
</dbReference>
<comment type="catalytic activity">
    <reaction evidence="15 17">
        <text>DNA(n) + a 2'-deoxyribonucleoside 5'-triphosphate = DNA(n+1) + diphosphate</text>
        <dbReference type="Rhea" id="RHEA:22508"/>
        <dbReference type="Rhea" id="RHEA-COMP:17339"/>
        <dbReference type="Rhea" id="RHEA-COMP:17340"/>
        <dbReference type="ChEBI" id="CHEBI:33019"/>
        <dbReference type="ChEBI" id="CHEBI:61560"/>
        <dbReference type="ChEBI" id="CHEBI:173112"/>
        <dbReference type="EC" id="2.7.7.7"/>
    </reaction>
</comment>
<evidence type="ECO:0000256" key="16">
    <source>
        <dbReference type="NCBIfam" id="TIGR00593"/>
    </source>
</evidence>
<evidence type="ECO:0000256" key="13">
    <source>
        <dbReference type="ARBA" id="ARBA00023125"/>
    </source>
</evidence>
<accession>A0ABX8SX72</accession>
<evidence type="ECO:0000256" key="12">
    <source>
        <dbReference type="ARBA" id="ARBA00022932"/>
    </source>
</evidence>
<dbReference type="Pfam" id="PF01612">
    <property type="entry name" value="DNA_pol_A_exo1"/>
    <property type="match status" value="1"/>
</dbReference>
<proteinExistence type="inferred from homology"/>
<dbReference type="SMART" id="SM00474">
    <property type="entry name" value="35EXOc"/>
    <property type="match status" value="1"/>
</dbReference>
<dbReference type="PANTHER" id="PTHR10133">
    <property type="entry name" value="DNA POLYMERASE I"/>
    <property type="match status" value="1"/>
</dbReference>
<evidence type="ECO:0000256" key="7">
    <source>
        <dbReference type="ARBA" id="ARBA00022705"/>
    </source>
</evidence>
<evidence type="ECO:0000259" key="20">
    <source>
        <dbReference type="SMART" id="SM00479"/>
    </source>
</evidence>
<dbReference type="InterPro" id="IPR020046">
    <property type="entry name" value="5-3_exonucl_a-hlix_arch_N"/>
</dbReference>
<dbReference type="InterPro" id="IPR019760">
    <property type="entry name" value="DNA-dir_DNA_pol_A_CS"/>
</dbReference>
<dbReference type="Pfam" id="PF00476">
    <property type="entry name" value="DNA_pol_A"/>
    <property type="match status" value="1"/>
</dbReference>
<dbReference type="SMART" id="SM00479">
    <property type="entry name" value="EXOIII"/>
    <property type="match status" value="1"/>
</dbReference>
<dbReference type="InterPro" id="IPR002421">
    <property type="entry name" value="5-3_exonuclease"/>
</dbReference>
<evidence type="ECO:0000259" key="19">
    <source>
        <dbReference type="SMART" id="SM00475"/>
    </source>
</evidence>
<gene>
    <name evidence="17 22" type="primary">polA</name>
    <name evidence="22" type="ORF">FE795_05300</name>
</gene>
<keyword evidence="13 17" id="KW-0238">DNA-binding</keyword>
<evidence type="ECO:0000256" key="4">
    <source>
        <dbReference type="ARBA" id="ARBA00020311"/>
    </source>
</evidence>
<name>A0ABX8SX72_9BURK</name>